<name>A0A9D1FL32_9FIRM</name>
<dbReference type="SUPFAM" id="SSF55729">
    <property type="entry name" value="Acyl-CoA N-acyltransferases (Nat)"/>
    <property type="match status" value="1"/>
</dbReference>
<reference evidence="2" key="2">
    <citation type="journal article" date="2021" name="PeerJ">
        <title>Extensive microbial diversity within the chicken gut microbiome revealed by metagenomics and culture.</title>
        <authorList>
            <person name="Gilroy R."/>
            <person name="Ravi A."/>
            <person name="Getino M."/>
            <person name="Pursley I."/>
            <person name="Horton D.L."/>
            <person name="Alikhan N.F."/>
            <person name="Baker D."/>
            <person name="Gharbi K."/>
            <person name="Hall N."/>
            <person name="Watson M."/>
            <person name="Adriaenssens E.M."/>
            <person name="Foster-Nyarko E."/>
            <person name="Jarju S."/>
            <person name="Secka A."/>
            <person name="Antonio M."/>
            <person name="Oren A."/>
            <person name="Chaudhuri R.R."/>
            <person name="La Ragione R."/>
            <person name="Hildebrand F."/>
            <person name="Pallen M.J."/>
        </authorList>
    </citation>
    <scope>NUCLEOTIDE SEQUENCE</scope>
    <source>
        <strain evidence="2">CHK199-13235</strain>
    </source>
</reference>
<gene>
    <name evidence="2" type="ORF">IAB51_01500</name>
</gene>
<dbReference type="PANTHER" id="PTHR43792">
    <property type="entry name" value="GNAT FAMILY, PUTATIVE (AFU_ORTHOLOGUE AFUA_3G00765)-RELATED-RELATED"/>
    <property type="match status" value="1"/>
</dbReference>
<protein>
    <submittedName>
        <fullName evidence="2">GNAT family N-acetyltransferase</fullName>
    </submittedName>
</protein>
<dbReference type="Proteomes" id="UP000824002">
    <property type="component" value="Unassembled WGS sequence"/>
</dbReference>
<sequence length="172" mass="19689">MTTNSIETERLLIRSIREEDGEFCLSMWLDEEMGKYLSDPPRDKADEAELNFAQGIEEQEGWYPFVAELKSTGERMATCSLVPSEDGKTWDLGYCVHRDYWRQGFAAEMIAALIEEAYRRGGRSFTAAVAKENAGSNAVLRKLGFSIEKEGSFRKRGTDIVYPEYIYRLDLE</sequence>
<dbReference type="GO" id="GO:0016747">
    <property type="term" value="F:acyltransferase activity, transferring groups other than amino-acyl groups"/>
    <property type="evidence" value="ECO:0007669"/>
    <property type="project" value="InterPro"/>
</dbReference>
<dbReference type="PANTHER" id="PTHR43792:SF1">
    <property type="entry name" value="N-ACETYLTRANSFERASE DOMAIN-CONTAINING PROTEIN"/>
    <property type="match status" value="1"/>
</dbReference>
<comment type="caution">
    <text evidence="2">The sequence shown here is derived from an EMBL/GenBank/DDBJ whole genome shotgun (WGS) entry which is preliminary data.</text>
</comment>
<organism evidence="2 3">
    <name type="scientific">Candidatus Merdivicinus excrementipullorum</name>
    <dbReference type="NCBI Taxonomy" id="2840867"/>
    <lineage>
        <taxon>Bacteria</taxon>
        <taxon>Bacillati</taxon>
        <taxon>Bacillota</taxon>
        <taxon>Clostridia</taxon>
        <taxon>Eubacteriales</taxon>
        <taxon>Oscillospiraceae</taxon>
        <taxon>Oscillospiraceae incertae sedis</taxon>
        <taxon>Candidatus Merdivicinus</taxon>
    </lineage>
</organism>
<dbReference type="InterPro" id="IPR051531">
    <property type="entry name" value="N-acetyltransferase"/>
</dbReference>
<evidence type="ECO:0000259" key="1">
    <source>
        <dbReference type="PROSITE" id="PS51186"/>
    </source>
</evidence>
<dbReference type="EMBL" id="DVJP01000015">
    <property type="protein sequence ID" value="HIS75462.1"/>
    <property type="molecule type" value="Genomic_DNA"/>
</dbReference>
<dbReference type="InterPro" id="IPR000182">
    <property type="entry name" value="GNAT_dom"/>
</dbReference>
<evidence type="ECO:0000313" key="3">
    <source>
        <dbReference type="Proteomes" id="UP000824002"/>
    </source>
</evidence>
<accession>A0A9D1FL32</accession>
<dbReference type="AlphaFoldDB" id="A0A9D1FL32"/>
<dbReference type="PROSITE" id="PS51186">
    <property type="entry name" value="GNAT"/>
    <property type="match status" value="1"/>
</dbReference>
<dbReference type="Pfam" id="PF13302">
    <property type="entry name" value="Acetyltransf_3"/>
    <property type="match status" value="1"/>
</dbReference>
<dbReference type="Gene3D" id="3.40.630.30">
    <property type="match status" value="1"/>
</dbReference>
<dbReference type="InterPro" id="IPR016181">
    <property type="entry name" value="Acyl_CoA_acyltransferase"/>
</dbReference>
<evidence type="ECO:0000313" key="2">
    <source>
        <dbReference type="EMBL" id="HIS75462.1"/>
    </source>
</evidence>
<dbReference type="CDD" id="cd04301">
    <property type="entry name" value="NAT_SF"/>
    <property type="match status" value="1"/>
</dbReference>
<proteinExistence type="predicted"/>
<reference evidence="2" key="1">
    <citation type="submission" date="2020-10" db="EMBL/GenBank/DDBJ databases">
        <authorList>
            <person name="Gilroy R."/>
        </authorList>
    </citation>
    <scope>NUCLEOTIDE SEQUENCE</scope>
    <source>
        <strain evidence="2">CHK199-13235</strain>
    </source>
</reference>
<feature type="domain" description="N-acetyltransferase" evidence="1">
    <location>
        <begin position="11"/>
        <end position="172"/>
    </location>
</feature>